<dbReference type="STRING" id="888268.A0A1E5UY73"/>
<reference evidence="1 2" key="1">
    <citation type="submission" date="2016-09" db="EMBL/GenBank/DDBJ databases">
        <title>The draft genome of Dichanthelium oligosanthes: A C3 panicoid grass species.</title>
        <authorList>
            <person name="Studer A.J."/>
            <person name="Schnable J.C."/>
            <person name="Brutnell T.P."/>
        </authorList>
    </citation>
    <scope>NUCLEOTIDE SEQUENCE [LARGE SCALE GENOMIC DNA]</scope>
    <source>
        <strain evidence="2">cv. Kellogg 1175</strain>
        <tissue evidence="1">Leaf</tissue>
    </source>
</reference>
<proteinExistence type="predicted"/>
<gene>
    <name evidence="1" type="ORF">BAE44_0021174</name>
</gene>
<name>A0A1E5UY73_9POAL</name>
<dbReference type="AlphaFoldDB" id="A0A1E5UY73"/>
<dbReference type="Pfam" id="PF09425">
    <property type="entry name" value="Jas_motif"/>
    <property type="match status" value="1"/>
</dbReference>
<dbReference type="Proteomes" id="UP000095767">
    <property type="component" value="Unassembled WGS sequence"/>
</dbReference>
<keyword evidence="2" id="KW-1185">Reference proteome</keyword>
<protein>
    <submittedName>
        <fullName evidence="1">Uncharacterized protein</fullName>
    </submittedName>
</protein>
<comment type="caution">
    <text evidence="1">The sequence shown here is derived from an EMBL/GenBank/DDBJ whole genome shotgun (WGS) entry which is preliminary data.</text>
</comment>
<organism evidence="1 2">
    <name type="scientific">Dichanthelium oligosanthes</name>
    <dbReference type="NCBI Taxonomy" id="888268"/>
    <lineage>
        <taxon>Eukaryota</taxon>
        <taxon>Viridiplantae</taxon>
        <taxon>Streptophyta</taxon>
        <taxon>Embryophyta</taxon>
        <taxon>Tracheophyta</taxon>
        <taxon>Spermatophyta</taxon>
        <taxon>Magnoliopsida</taxon>
        <taxon>Liliopsida</taxon>
        <taxon>Poales</taxon>
        <taxon>Poaceae</taxon>
        <taxon>PACMAD clade</taxon>
        <taxon>Panicoideae</taxon>
        <taxon>Panicodae</taxon>
        <taxon>Paniceae</taxon>
        <taxon>Dichantheliinae</taxon>
        <taxon>Dichanthelium</taxon>
    </lineage>
</organism>
<evidence type="ECO:0000313" key="1">
    <source>
        <dbReference type="EMBL" id="OEL17807.1"/>
    </source>
</evidence>
<dbReference type="EMBL" id="LWDX02058679">
    <property type="protein sequence ID" value="OEL17807.1"/>
    <property type="molecule type" value="Genomic_DNA"/>
</dbReference>
<sequence length="76" mass="8370">MYGGGVLVFDEFPADRAVARKASLQQFMEKRRDRLAARAPYAARPASLPALKKLNEKEAEDAECWLGLGVQGRCAC</sequence>
<accession>A0A1E5UY73</accession>
<evidence type="ECO:0000313" key="2">
    <source>
        <dbReference type="Proteomes" id="UP000095767"/>
    </source>
</evidence>
<dbReference type="InterPro" id="IPR018467">
    <property type="entry name" value="CCT_CS"/>
</dbReference>